<evidence type="ECO:0000313" key="3">
    <source>
        <dbReference type="EMBL" id="BBE20202.1"/>
    </source>
</evidence>
<dbReference type="GO" id="GO:0097367">
    <property type="term" value="F:carbohydrate derivative binding"/>
    <property type="evidence" value="ECO:0007669"/>
    <property type="project" value="InterPro"/>
</dbReference>
<keyword evidence="5" id="KW-1185">Reference proteome</keyword>
<dbReference type="GO" id="GO:1901135">
    <property type="term" value="P:carbohydrate derivative metabolic process"/>
    <property type="evidence" value="ECO:0007669"/>
    <property type="project" value="InterPro"/>
</dbReference>
<dbReference type="InterPro" id="IPR050303">
    <property type="entry name" value="GatZ_KbaZ_carbometab"/>
</dbReference>
<gene>
    <name evidence="3" type="ORF">AQPE_4393</name>
    <name evidence="4" type="ORF">AQPE_4410</name>
</gene>
<evidence type="ECO:0000256" key="1">
    <source>
        <dbReference type="ARBA" id="ARBA00022737"/>
    </source>
</evidence>
<dbReference type="RefSeq" id="WP_318348372.1">
    <property type="nucleotide sequence ID" value="NZ_AP018694.1"/>
</dbReference>
<sequence length="389" mass="42893">MNTNKSSDSVFSKQDKTYTGKEIWNQPVLWQEIFTQVQQEKQSITSFLNKALQHNNLNIVITGAGTSAFIGLSLSGIYGRKSGKHVNAVSTTDLVTHPNDYLSTDSPVLLISFARSGNSPESVAAVSIADQVCSKVFHFIITCDEKGELAKYDTYSPKFVFVLPENANDKSLAMTGSYSGMLLAGLLIARINEIDSLAPQVNVLIQYGQKLLGQSEIFREIAEMSFERAVFLGSGPLLGTATESHLKLQELTDGNIICKRDSFLGFRHGPKAVINNKTLVFLLFSNQQYVIQYETDLIESLHDGQQPLYTVGLIESGTLKAKIDRVFVLSDKGNQLDEEFLPVCFILPAQMIGFYKSIQLGLNPDSPSLSGAINRVVKGVLIYPYENKD</sequence>
<dbReference type="InterPro" id="IPR046348">
    <property type="entry name" value="SIS_dom_sf"/>
</dbReference>
<evidence type="ECO:0000313" key="4">
    <source>
        <dbReference type="EMBL" id="BBE20219.1"/>
    </source>
</evidence>
<accession>A0A5K7SEZ1</accession>
<dbReference type="GO" id="GO:0016853">
    <property type="term" value="F:isomerase activity"/>
    <property type="evidence" value="ECO:0007669"/>
    <property type="project" value="UniProtKB-KW"/>
</dbReference>
<dbReference type="KEGG" id="anf:AQPE_4393"/>
<dbReference type="EMBL" id="AP018694">
    <property type="protein sequence ID" value="BBE20219.1"/>
    <property type="molecule type" value="Genomic_DNA"/>
</dbReference>
<dbReference type="EMBL" id="AP018694">
    <property type="protein sequence ID" value="BBE20202.1"/>
    <property type="molecule type" value="Genomic_DNA"/>
</dbReference>
<organism evidence="3 5">
    <name type="scientific">Aquipluma nitroreducens</name>
    <dbReference type="NCBI Taxonomy" id="2010828"/>
    <lineage>
        <taxon>Bacteria</taxon>
        <taxon>Pseudomonadati</taxon>
        <taxon>Bacteroidota</taxon>
        <taxon>Bacteroidia</taxon>
        <taxon>Marinilabiliales</taxon>
        <taxon>Prolixibacteraceae</taxon>
        <taxon>Aquipluma</taxon>
    </lineage>
</organism>
<feature type="domain" description="SIS" evidence="2">
    <location>
        <begin position="48"/>
        <end position="197"/>
    </location>
</feature>
<dbReference type="PANTHER" id="PTHR32502">
    <property type="entry name" value="N-ACETYLGALACTOSAMINE PERMEASE II COMPONENT-RELATED"/>
    <property type="match status" value="1"/>
</dbReference>
<keyword evidence="3" id="KW-0413">Isomerase</keyword>
<protein>
    <submittedName>
        <fullName evidence="3">Galactosamine-6-phosphate isomerase</fullName>
    </submittedName>
</protein>
<dbReference type="Gene3D" id="3.40.50.10490">
    <property type="entry name" value="Glucose-6-phosphate isomerase like protein, domain 1"/>
    <property type="match status" value="2"/>
</dbReference>
<dbReference type="InterPro" id="IPR035466">
    <property type="entry name" value="GlmS/AgaS_SIS"/>
</dbReference>
<keyword evidence="1" id="KW-0677">Repeat</keyword>
<dbReference type="InterPro" id="IPR001347">
    <property type="entry name" value="SIS_dom"/>
</dbReference>
<name>A0A5K7SEZ1_9BACT</name>
<proteinExistence type="predicted"/>
<dbReference type="PANTHER" id="PTHR32502:SF3">
    <property type="entry name" value="D-GALACTOSAMINE-6-PHOSPHATE DEAMINASE AGAS-RELATED"/>
    <property type="match status" value="1"/>
</dbReference>
<dbReference type="GO" id="GO:0005886">
    <property type="term" value="C:plasma membrane"/>
    <property type="evidence" value="ECO:0007669"/>
    <property type="project" value="TreeGrafter"/>
</dbReference>
<dbReference type="CDD" id="cd05008">
    <property type="entry name" value="SIS_GlmS_GlmD_1"/>
    <property type="match status" value="1"/>
</dbReference>
<dbReference type="GO" id="GO:0009401">
    <property type="term" value="P:phosphoenolpyruvate-dependent sugar phosphotransferase system"/>
    <property type="evidence" value="ECO:0007669"/>
    <property type="project" value="TreeGrafter"/>
</dbReference>
<reference evidence="3" key="1">
    <citation type="journal article" date="2020" name="Int. J. Syst. Evol. Microbiol.">
        <title>Aquipluma nitroreducens gen. nov. sp. nov., a novel facultatively anaerobic bacterium isolated from a freshwater lake.</title>
        <authorList>
            <person name="Watanabe M."/>
            <person name="Kojima H."/>
            <person name="Fukui M."/>
        </authorList>
    </citation>
    <scope>NUCLEOTIDE SEQUENCE</scope>
    <source>
        <strain evidence="3">MeG22</strain>
    </source>
</reference>
<dbReference type="KEGG" id="anf:AQPE_4410"/>
<evidence type="ECO:0000313" key="5">
    <source>
        <dbReference type="Proteomes" id="UP001193389"/>
    </source>
</evidence>
<dbReference type="Proteomes" id="UP001193389">
    <property type="component" value="Chromosome"/>
</dbReference>
<dbReference type="Pfam" id="PF01380">
    <property type="entry name" value="SIS"/>
    <property type="match status" value="1"/>
</dbReference>
<dbReference type="AlphaFoldDB" id="A0A5K7SEZ1"/>
<dbReference type="PROSITE" id="PS51464">
    <property type="entry name" value="SIS"/>
    <property type="match status" value="1"/>
</dbReference>
<evidence type="ECO:0000259" key="2">
    <source>
        <dbReference type="PROSITE" id="PS51464"/>
    </source>
</evidence>
<dbReference type="SUPFAM" id="SSF53697">
    <property type="entry name" value="SIS domain"/>
    <property type="match status" value="1"/>
</dbReference>